<evidence type="ECO:0000313" key="2">
    <source>
        <dbReference type="Proteomes" id="UP000179807"/>
    </source>
</evidence>
<evidence type="ECO:0000313" key="1">
    <source>
        <dbReference type="EMBL" id="OHT01571.1"/>
    </source>
</evidence>
<dbReference type="Proteomes" id="UP000179807">
    <property type="component" value="Unassembled WGS sequence"/>
</dbReference>
<gene>
    <name evidence="1" type="ORF">TRFO_31550</name>
</gene>
<dbReference type="VEuPathDB" id="TrichDB:TRFO_31550"/>
<reference evidence="1" key="1">
    <citation type="submission" date="2016-10" db="EMBL/GenBank/DDBJ databases">
        <authorList>
            <person name="Benchimol M."/>
            <person name="Almeida L.G."/>
            <person name="Vasconcelos A.T."/>
            <person name="Perreira-Neves A."/>
            <person name="Rosa I.A."/>
            <person name="Tasca T."/>
            <person name="Bogo M.R."/>
            <person name="de Souza W."/>
        </authorList>
    </citation>
    <scope>NUCLEOTIDE SEQUENCE [LARGE SCALE GENOMIC DNA]</scope>
    <source>
        <strain evidence="1">K</strain>
    </source>
</reference>
<dbReference type="EMBL" id="MLAK01000905">
    <property type="protein sequence ID" value="OHT01571.1"/>
    <property type="molecule type" value="Genomic_DNA"/>
</dbReference>
<accession>A0A1J4JRA7</accession>
<dbReference type="AlphaFoldDB" id="A0A1J4JRA7"/>
<protein>
    <submittedName>
        <fullName evidence="1">Uncharacterized protein</fullName>
    </submittedName>
</protein>
<name>A0A1J4JRA7_9EUKA</name>
<keyword evidence="2" id="KW-1185">Reference proteome</keyword>
<comment type="caution">
    <text evidence="1">The sequence shown here is derived from an EMBL/GenBank/DDBJ whole genome shotgun (WGS) entry which is preliminary data.</text>
</comment>
<proteinExistence type="predicted"/>
<dbReference type="GeneID" id="94842699"/>
<organism evidence="1 2">
    <name type="scientific">Tritrichomonas foetus</name>
    <dbReference type="NCBI Taxonomy" id="1144522"/>
    <lineage>
        <taxon>Eukaryota</taxon>
        <taxon>Metamonada</taxon>
        <taxon>Parabasalia</taxon>
        <taxon>Tritrichomonadida</taxon>
        <taxon>Tritrichomonadidae</taxon>
        <taxon>Tritrichomonas</taxon>
    </lineage>
</organism>
<dbReference type="RefSeq" id="XP_068354707.1">
    <property type="nucleotide sequence ID" value="XM_068507995.1"/>
</dbReference>
<sequence>MFTKMGRPRRKVSASVIRISEPGRKILFFLIDQKGNLKEENKTYQIKVSDAYLCNQSFNPIEFSPEEENLNEHQKVVFQHTPSLSLNDSNIRDIQPQKQTSYDDVAGAEIDTGHKKIVYKNIHELTKGSLMSNIQSCHSLDMFLHDISAQGMPCYLPNISRQFIF</sequence>